<evidence type="ECO:0000256" key="5">
    <source>
        <dbReference type="ARBA" id="ARBA00023136"/>
    </source>
</evidence>
<dbReference type="SUPFAM" id="SSF103473">
    <property type="entry name" value="MFS general substrate transporter"/>
    <property type="match status" value="1"/>
</dbReference>
<dbReference type="Gene3D" id="1.20.1250.20">
    <property type="entry name" value="MFS general substrate transporter like domains"/>
    <property type="match status" value="2"/>
</dbReference>
<dbReference type="PANTHER" id="PTHR43124">
    <property type="entry name" value="PURINE EFFLUX PUMP PBUE"/>
    <property type="match status" value="1"/>
</dbReference>
<dbReference type="InterPro" id="IPR036259">
    <property type="entry name" value="MFS_trans_sf"/>
</dbReference>
<feature type="transmembrane region" description="Helical" evidence="6">
    <location>
        <begin position="168"/>
        <end position="188"/>
    </location>
</feature>
<dbReference type="InterPro" id="IPR020846">
    <property type="entry name" value="MFS_dom"/>
</dbReference>
<comment type="subcellular location">
    <subcellularLocation>
        <location evidence="1">Cell membrane</location>
        <topology evidence="1">Multi-pass membrane protein</topology>
    </subcellularLocation>
</comment>
<evidence type="ECO:0000259" key="7">
    <source>
        <dbReference type="PROSITE" id="PS50850"/>
    </source>
</evidence>
<evidence type="ECO:0000256" key="3">
    <source>
        <dbReference type="ARBA" id="ARBA00022692"/>
    </source>
</evidence>
<dbReference type="Pfam" id="PF07690">
    <property type="entry name" value="MFS_1"/>
    <property type="match status" value="1"/>
</dbReference>
<feature type="transmembrane region" description="Helical" evidence="6">
    <location>
        <begin position="291"/>
        <end position="309"/>
    </location>
</feature>
<gene>
    <name evidence="8" type="ORF">PFY00_01505</name>
</gene>
<dbReference type="PANTHER" id="PTHR43124:SF3">
    <property type="entry name" value="CHLORAMPHENICOL EFFLUX PUMP RV0191"/>
    <property type="match status" value="1"/>
</dbReference>
<feature type="transmembrane region" description="Helical" evidence="6">
    <location>
        <begin position="348"/>
        <end position="372"/>
    </location>
</feature>
<dbReference type="InterPro" id="IPR011701">
    <property type="entry name" value="MFS"/>
</dbReference>
<comment type="caution">
    <text evidence="8">The sequence shown here is derived from an EMBL/GenBank/DDBJ whole genome shotgun (WGS) entry which is preliminary data.</text>
</comment>
<organism evidence="8 9">
    <name type="scientific">Thalassococcus lentus</name>
    <dbReference type="NCBI Taxonomy" id="1210524"/>
    <lineage>
        <taxon>Bacteria</taxon>
        <taxon>Pseudomonadati</taxon>
        <taxon>Pseudomonadota</taxon>
        <taxon>Alphaproteobacteria</taxon>
        <taxon>Rhodobacterales</taxon>
        <taxon>Roseobacteraceae</taxon>
        <taxon>Thalassococcus</taxon>
    </lineage>
</organism>
<keyword evidence="9" id="KW-1185">Reference proteome</keyword>
<dbReference type="Proteomes" id="UP001210720">
    <property type="component" value="Unassembled WGS sequence"/>
</dbReference>
<keyword evidence="5 6" id="KW-0472">Membrane</keyword>
<feature type="transmembrane region" description="Helical" evidence="6">
    <location>
        <begin position="378"/>
        <end position="396"/>
    </location>
</feature>
<feature type="transmembrane region" description="Helical" evidence="6">
    <location>
        <begin position="261"/>
        <end position="279"/>
    </location>
</feature>
<reference evidence="8 9" key="1">
    <citation type="submission" date="2023-01" db="EMBL/GenBank/DDBJ databases">
        <title>Thalassococcus onchidii sp. nov., isolated from a marine invertebrate from the South China Sea.</title>
        <authorList>
            <person name="Xu S."/>
            <person name="Liu Z."/>
            <person name="Xu Y."/>
        </authorList>
    </citation>
    <scope>NUCLEOTIDE SEQUENCE [LARGE SCALE GENOMIC DNA]</scope>
    <source>
        <strain evidence="8 9">KCTC 32084</strain>
    </source>
</reference>
<feature type="transmembrane region" description="Helical" evidence="6">
    <location>
        <begin position="221"/>
        <end position="241"/>
    </location>
</feature>
<keyword evidence="2" id="KW-1003">Cell membrane</keyword>
<proteinExistence type="predicted"/>
<feature type="transmembrane region" description="Helical" evidence="6">
    <location>
        <begin position="138"/>
        <end position="162"/>
    </location>
</feature>
<feature type="transmembrane region" description="Helical" evidence="6">
    <location>
        <begin position="51"/>
        <end position="68"/>
    </location>
</feature>
<dbReference type="EMBL" id="JAQIOY010000001">
    <property type="protein sequence ID" value="MDA7423391.1"/>
    <property type="molecule type" value="Genomic_DNA"/>
</dbReference>
<evidence type="ECO:0000256" key="4">
    <source>
        <dbReference type="ARBA" id="ARBA00022989"/>
    </source>
</evidence>
<sequence>MGLFNFLRDNARWLSAGVLLTFLSSFGQTFFISIFAGEIRETFELSHGEWGGIYTLGTSASAVVMLWAGGLTDRFRSRTLGAVVLAMLASACLLMALNTWAALLPFVIFALRFSGQGMVSHIAVVSMSRWFVATRGRALSVAGLGFAIGEALLPISFVSLMLIMDWRWLWVGAVMVSLVSIPILLTLLKQERTPQSHAEEDHANGMLNKHWSRKDVMAHPMFWFMVPALLGPSAFNTAFFFQQVHFAEIKGWAHIDLVALFPVYTMAAVAVMVASGWMLDRFGSARLIPWYQLPMVLGFVAFALGQSITSTFVGMLFLAMTTGANATLPNAFWAEFYGTRHLGSIKAMAAAIMVLGSAIGPGITGVLIDAGIGLESQYLGVAAFFVLATVCMAVGVGRSAPDLPPSAA</sequence>
<protein>
    <submittedName>
        <fullName evidence="8">MFS transporter</fullName>
    </submittedName>
</protein>
<feature type="transmembrane region" description="Helical" evidence="6">
    <location>
        <begin position="80"/>
        <end position="97"/>
    </location>
</feature>
<evidence type="ECO:0000256" key="1">
    <source>
        <dbReference type="ARBA" id="ARBA00004651"/>
    </source>
</evidence>
<dbReference type="RefSeq" id="WP_271430747.1">
    <property type="nucleotide sequence ID" value="NZ_JAQIOY010000001.1"/>
</dbReference>
<feature type="transmembrane region" description="Helical" evidence="6">
    <location>
        <begin position="103"/>
        <end position="126"/>
    </location>
</feature>
<keyword evidence="3 6" id="KW-0812">Transmembrane</keyword>
<evidence type="ECO:0000313" key="8">
    <source>
        <dbReference type="EMBL" id="MDA7423391.1"/>
    </source>
</evidence>
<feature type="transmembrane region" description="Helical" evidence="6">
    <location>
        <begin position="315"/>
        <end position="336"/>
    </location>
</feature>
<evidence type="ECO:0000256" key="6">
    <source>
        <dbReference type="SAM" id="Phobius"/>
    </source>
</evidence>
<name>A0ABT4XN73_9RHOB</name>
<dbReference type="PROSITE" id="PS50850">
    <property type="entry name" value="MFS"/>
    <property type="match status" value="1"/>
</dbReference>
<accession>A0ABT4XN73</accession>
<feature type="domain" description="Major facilitator superfamily (MFS) profile" evidence="7">
    <location>
        <begin position="13"/>
        <end position="400"/>
    </location>
</feature>
<evidence type="ECO:0000313" key="9">
    <source>
        <dbReference type="Proteomes" id="UP001210720"/>
    </source>
</evidence>
<dbReference type="InterPro" id="IPR050189">
    <property type="entry name" value="MFS_Efflux_Transporters"/>
</dbReference>
<evidence type="ECO:0000256" key="2">
    <source>
        <dbReference type="ARBA" id="ARBA00022475"/>
    </source>
</evidence>
<keyword evidence="4 6" id="KW-1133">Transmembrane helix</keyword>